<dbReference type="Pfam" id="PF02635">
    <property type="entry name" value="DsrE"/>
    <property type="match status" value="1"/>
</dbReference>
<protein>
    <submittedName>
        <fullName evidence="2">Uncharacterized protein</fullName>
    </submittedName>
</protein>
<dbReference type="Gene3D" id="3.40.1260.10">
    <property type="entry name" value="DsrEFH-like"/>
    <property type="match status" value="1"/>
</dbReference>
<evidence type="ECO:0000256" key="1">
    <source>
        <dbReference type="SAM" id="SignalP"/>
    </source>
</evidence>
<dbReference type="RefSeq" id="WP_096459506.1">
    <property type="nucleotide sequence ID" value="NZ_AP014936.1"/>
</dbReference>
<dbReference type="SUPFAM" id="SSF75169">
    <property type="entry name" value="DsrEFH-like"/>
    <property type="match status" value="1"/>
</dbReference>
<reference evidence="2 3" key="1">
    <citation type="submission" date="2015-08" db="EMBL/GenBank/DDBJ databases">
        <title>Complete genome sequence of Sulfurifustis variabilis.</title>
        <authorList>
            <person name="Miura A."/>
            <person name="Kojima H."/>
            <person name="Fukui M."/>
        </authorList>
    </citation>
    <scope>NUCLEOTIDE SEQUENCE [LARGE SCALE GENOMIC DNA]</scope>
    <source>
        <strain evidence="3">skN76</strain>
    </source>
</reference>
<dbReference type="InterPro" id="IPR027396">
    <property type="entry name" value="DsrEFH-like"/>
</dbReference>
<evidence type="ECO:0000313" key="3">
    <source>
        <dbReference type="Proteomes" id="UP000218899"/>
    </source>
</evidence>
<name>A0A1B4VD93_9GAMM</name>
<dbReference type="KEGG" id="sva:SVA_0958"/>
<sequence length="209" mass="22643">MVHAHKRAAAMLLTVAALGWATASAADGNRAPENHQPCPVTPYDGATSMDDEFGYGAQAITRCLQVRRHAKVVVSVDHAFFYNAFGQVQTNRATFLSNIEHMVRNYENVHGMTIGKDVEVAVVFSESGALLAATQHPAFAQASGGNPANPFVHLVEYGLQKGFRFYLCQTAARNLGIDMQKKIEGVRFVPGGHIAVADFQLQGYALIQP</sequence>
<gene>
    <name evidence="2" type="ORF">SVA_0958</name>
</gene>
<dbReference type="Proteomes" id="UP000218899">
    <property type="component" value="Chromosome"/>
</dbReference>
<feature type="signal peptide" evidence="1">
    <location>
        <begin position="1"/>
        <end position="25"/>
    </location>
</feature>
<dbReference type="EMBL" id="AP014936">
    <property type="protein sequence ID" value="BAU47537.1"/>
    <property type="molecule type" value="Genomic_DNA"/>
</dbReference>
<proteinExistence type="predicted"/>
<dbReference type="InterPro" id="IPR003787">
    <property type="entry name" value="Sulphur_relay_DsrE/F-like"/>
</dbReference>
<feature type="chain" id="PRO_5008571401" evidence="1">
    <location>
        <begin position="26"/>
        <end position="209"/>
    </location>
</feature>
<keyword evidence="1" id="KW-0732">Signal</keyword>
<dbReference type="AlphaFoldDB" id="A0A1B4VD93"/>
<evidence type="ECO:0000313" key="2">
    <source>
        <dbReference type="EMBL" id="BAU47537.1"/>
    </source>
</evidence>
<keyword evidence="3" id="KW-1185">Reference proteome</keyword>
<organism evidence="2 3">
    <name type="scientific">Sulfurifustis variabilis</name>
    <dbReference type="NCBI Taxonomy" id="1675686"/>
    <lineage>
        <taxon>Bacteria</taxon>
        <taxon>Pseudomonadati</taxon>
        <taxon>Pseudomonadota</taxon>
        <taxon>Gammaproteobacteria</taxon>
        <taxon>Acidiferrobacterales</taxon>
        <taxon>Acidiferrobacteraceae</taxon>
        <taxon>Sulfurifustis</taxon>
    </lineage>
</organism>
<accession>A0A1B4VD93</accession>